<sequence length="122" mass="13398">MNELHALTAGKKKCIIANNKLLITNQQLSDADMGCAEDILQSLYGEIHHSDAADAATDTWEQWMAKMVIAGLIDTRVDGSESHEKTEEAEATVKLESAILYLQVSDKGHVQISIKHHVKEAS</sequence>
<name>A0ABS7ZUH5_9GAMM</name>
<evidence type="ECO:0000313" key="2">
    <source>
        <dbReference type="Proteomes" id="UP000714380"/>
    </source>
</evidence>
<gene>
    <name evidence="1" type="ORF">I9W95_17585</name>
</gene>
<accession>A0ABS7ZUH5</accession>
<dbReference type="RefSeq" id="WP_225677328.1">
    <property type="nucleotide sequence ID" value="NZ_JAEDAH010000105.1"/>
</dbReference>
<protein>
    <submittedName>
        <fullName evidence="1">Uncharacterized protein</fullName>
    </submittedName>
</protein>
<organism evidence="1 2">
    <name type="scientific">Thalassolituus marinus</name>
    <dbReference type="NCBI Taxonomy" id="671053"/>
    <lineage>
        <taxon>Bacteria</taxon>
        <taxon>Pseudomonadati</taxon>
        <taxon>Pseudomonadota</taxon>
        <taxon>Gammaproteobacteria</taxon>
        <taxon>Oceanospirillales</taxon>
        <taxon>Oceanospirillaceae</taxon>
        <taxon>Thalassolituus</taxon>
    </lineage>
</organism>
<keyword evidence="2" id="KW-1185">Reference proteome</keyword>
<dbReference type="EMBL" id="JAEDAH010000105">
    <property type="protein sequence ID" value="MCA6065413.1"/>
    <property type="molecule type" value="Genomic_DNA"/>
</dbReference>
<dbReference type="Proteomes" id="UP000714380">
    <property type="component" value="Unassembled WGS sequence"/>
</dbReference>
<proteinExistence type="predicted"/>
<evidence type="ECO:0000313" key="1">
    <source>
        <dbReference type="EMBL" id="MCA6065413.1"/>
    </source>
</evidence>
<comment type="caution">
    <text evidence="1">The sequence shown here is derived from an EMBL/GenBank/DDBJ whole genome shotgun (WGS) entry which is preliminary data.</text>
</comment>
<reference evidence="1 2" key="1">
    <citation type="submission" date="2020-12" db="EMBL/GenBank/DDBJ databases">
        <title>Novel Thalassolituus-related marine hydrocarbonoclastic bacteria mediated algae-derived hydrocarbons mineralization in twilight zone of the northern South China Sea.</title>
        <authorList>
            <person name="Dong C."/>
        </authorList>
    </citation>
    <scope>NUCLEOTIDE SEQUENCE [LARGE SCALE GENOMIC DNA]</scope>
    <source>
        <strain evidence="1 2">IMCC1826</strain>
    </source>
</reference>